<reference evidence="2 3" key="1">
    <citation type="submission" date="2021-08" db="EMBL/GenBank/DDBJ databases">
        <title>Draft Genome Sequence of Phanerochaete sordida strain YK-624.</title>
        <authorList>
            <person name="Mori T."/>
            <person name="Dohra H."/>
            <person name="Suzuki T."/>
            <person name="Kawagishi H."/>
            <person name="Hirai H."/>
        </authorList>
    </citation>
    <scope>NUCLEOTIDE SEQUENCE [LARGE SCALE GENOMIC DNA]</scope>
    <source>
        <strain evidence="2 3">YK-624</strain>
    </source>
</reference>
<dbReference type="AlphaFoldDB" id="A0A9P3GP54"/>
<keyword evidence="3" id="KW-1185">Reference proteome</keyword>
<organism evidence="2 3">
    <name type="scientific">Phanerochaete sordida</name>
    <dbReference type="NCBI Taxonomy" id="48140"/>
    <lineage>
        <taxon>Eukaryota</taxon>
        <taxon>Fungi</taxon>
        <taxon>Dikarya</taxon>
        <taxon>Basidiomycota</taxon>
        <taxon>Agaricomycotina</taxon>
        <taxon>Agaricomycetes</taxon>
        <taxon>Polyporales</taxon>
        <taxon>Phanerochaetaceae</taxon>
        <taxon>Phanerochaete</taxon>
    </lineage>
</organism>
<dbReference type="InterPro" id="IPR000477">
    <property type="entry name" value="RT_dom"/>
</dbReference>
<accession>A0A9P3GP54</accession>
<evidence type="ECO:0000259" key="1">
    <source>
        <dbReference type="PROSITE" id="PS50878"/>
    </source>
</evidence>
<feature type="domain" description="Reverse transcriptase" evidence="1">
    <location>
        <begin position="1"/>
        <end position="146"/>
    </location>
</feature>
<evidence type="ECO:0000313" key="2">
    <source>
        <dbReference type="EMBL" id="GJE99137.1"/>
    </source>
</evidence>
<dbReference type="PANTHER" id="PTHR33481">
    <property type="entry name" value="REVERSE TRANSCRIPTASE"/>
    <property type="match status" value="1"/>
</dbReference>
<dbReference type="Pfam" id="PF00078">
    <property type="entry name" value="RVT_1"/>
    <property type="match status" value="1"/>
</dbReference>
<protein>
    <recommendedName>
        <fullName evidence="1">Reverse transcriptase domain-containing protein</fullName>
    </recommendedName>
</protein>
<name>A0A9P3GP54_9APHY</name>
<gene>
    <name evidence="2" type="ORF">PsYK624_153840</name>
</gene>
<dbReference type="EMBL" id="BPQB01000102">
    <property type="protein sequence ID" value="GJE99137.1"/>
    <property type="molecule type" value="Genomic_DNA"/>
</dbReference>
<dbReference type="OrthoDB" id="2804491at2759"/>
<evidence type="ECO:0000313" key="3">
    <source>
        <dbReference type="Proteomes" id="UP000703269"/>
    </source>
</evidence>
<sequence length="284" mass="31926">MLCEILRCQGFSLFLVRFLEDYLANRSTTFLFNGFKTASAPLSTEVGQGSALSPVLTNLYLAPVLRVVEVHLNAEFPSVTLQFYVDDGLIHVFSRKAEVPAHLTMAEVNKGKLKMAIEVMICMLLRGPLVMVRSPGGEVRYLGFLLDSQLSFQAHIRHYANRVCSTVASLKLLGNSVRGLGPKDKRRLYIAQSRAACWISGAFRTTPIGALNIAAGLLPVWVQINKFLRRACLRVHTLHRGHPLRAYLPNVWAPNGQNINPQIYLHNRHRAKWDHGFIWKNPIC</sequence>
<proteinExistence type="predicted"/>
<dbReference type="Proteomes" id="UP000703269">
    <property type="component" value="Unassembled WGS sequence"/>
</dbReference>
<dbReference type="PANTHER" id="PTHR33481:SF1">
    <property type="entry name" value="ENDONUCLEASE_EXONUCLEASE_PHOSPHATASE DOMAIN-CONTAINING PROTEIN-RELATED"/>
    <property type="match status" value="1"/>
</dbReference>
<dbReference type="PROSITE" id="PS50878">
    <property type="entry name" value="RT_POL"/>
    <property type="match status" value="1"/>
</dbReference>
<comment type="caution">
    <text evidence="2">The sequence shown here is derived from an EMBL/GenBank/DDBJ whole genome shotgun (WGS) entry which is preliminary data.</text>
</comment>